<keyword evidence="3" id="KW-1185">Reference proteome</keyword>
<proteinExistence type="predicted"/>
<reference evidence="2 3" key="1">
    <citation type="journal article" date="2021" name="Nat. Commun.">
        <title>Genetic determinants of endophytism in the Arabidopsis root mycobiome.</title>
        <authorList>
            <person name="Mesny F."/>
            <person name="Miyauchi S."/>
            <person name="Thiergart T."/>
            <person name="Pickel B."/>
            <person name="Atanasova L."/>
            <person name="Karlsson M."/>
            <person name="Huettel B."/>
            <person name="Barry K.W."/>
            <person name="Haridas S."/>
            <person name="Chen C."/>
            <person name="Bauer D."/>
            <person name="Andreopoulos W."/>
            <person name="Pangilinan J."/>
            <person name="LaButti K."/>
            <person name="Riley R."/>
            <person name="Lipzen A."/>
            <person name="Clum A."/>
            <person name="Drula E."/>
            <person name="Henrissat B."/>
            <person name="Kohler A."/>
            <person name="Grigoriev I.V."/>
            <person name="Martin F.M."/>
            <person name="Hacquard S."/>
        </authorList>
    </citation>
    <scope>NUCLEOTIDE SEQUENCE [LARGE SCALE GENOMIC DNA]</scope>
    <source>
        <strain evidence="2 3">MPI-SDFR-AT-0080</strain>
    </source>
</reference>
<gene>
    <name evidence="2" type="ORF">B0J12DRAFT_242292</name>
</gene>
<name>A0ABQ8GRJ7_9PEZI</name>
<sequence>MVLPVLVRSNCIATASAALHRSYQARLQPCPKGFPCMANDGSREAHQSLAVASRACPTLQSASSTNPGCPRTQSIAALTSSSDQQPNRLISSTAAISKRSVYRHRRNGERRDVTSGTCAIAGGGGSSSE</sequence>
<evidence type="ECO:0000313" key="3">
    <source>
        <dbReference type="Proteomes" id="UP000774617"/>
    </source>
</evidence>
<accession>A0ABQ8GRJ7</accession>
<evidence type="ECO:0000256" key="1">
    <source>
        <dbReference type="SAM" id="MobiDB-lite"/>
    </source>
</evidence>
<comment type="caution">
    <text evidence="2">The sequence shown here is derived from an EMBL/GenBank/DDBJ whole genome shotgun (WGS) entry which is preliminary data.</text>
</comment>
<feature type="region of interest" description="Disordered" evidence="1">
    <location>
        <begin position="104"/>
        <end position="129"/>
    </location>
</feature>
<organism evidence="2 3">
    <name type="scientific">Macrophomina phaseolina</name>
    <dbReference type="NCBI Taxonomy" id="35725"/>
    <lineage>
        <taxon>Eukaryota</taxon>
        <taxon>Fungi</taxon>
        <taxon>Dikarya</taxon>
        <taxon>Ascomycota</taxon>
        <taxon>Pezizomycotina</taxon>
        <taxon>Dothideomycetes</taxon>
        <taxon>Dothideomycetes incertae sedis</taxon>
        <taxon>Botryosphaeriales</taxon>
        <taxon>Botryosphaeriaceae</taxon>
        <taxon>Macrophomina</taxon>
    </lineage>
</organism>
<protein>
    <submittedName>
        <fullName evidence="2">Uncharacterized protein</fullName>
    </submittedName>
</protein>
<evidence type="ECO:0000313" key="2">
    <source>
        <dbReference type="EMBL" id="KAH7062647.1"/>
    </source>
</evidence>
<dbReference type="EMBL" id="JAGTJR010000003">
    <property type="protein sequence ID" value="KAH7062647.1"/>
    <property type="molecule type" value="Genomic_DNA"/>
</dbReference>
<dbReference type="Proteomes" id="UP000774617">
    <property type="component" value="Unassembled WGS sequence"/>
</dbReference>